<dbReference type="CDD" id="cd00160">
    <property type="entry name" value="RhoGEF"/>
    <property type="match status" value="1"/>
</dbReference>
<evidence type="ECO:0000259" key="2">
    <source>
        <dbReference type="PROSITE" id="PS50010"/>
    </source>
</evidence>
<dbReference type="PROSITE" id="PS00741">
    <property type="entry name" value="DH_1"/>
    <property type="match status" value="1"/>
</dbReference>
<dbReference type="SUPFAM" id="SSF48065">
    <property type="entry name" value="DBL homology domain (DH-domain)"/>
    <property type="match status" value="1"/>
</dbReference>
<feature type="region of interest" description="Disordered" evidence="1">
    <location>
        <begin position="399"/>
        <end position="426"/>
    </location>
</feature>
<feature type="compositionally biased region" description="Basic and acidic residues" evidence="1">
    <location>
        <begin position="501"/>
        <end position="521"/>
    </location>
</feature>
<dbReference type="PANTHER" id="PTHR46001:SF1">
    <property type="entry name" value="RHO GUANINE NUCLEOTIDE EXCHANGE FACTOR TIAM1"/>
    <property type="match status" value="1"/>
</dbReference>
<dbReference type="InterPro" id="IPR000219">
    <property type="entry name" value="DH_dom"/>
</dbReference>
<evidence type="ECO:0000256" key="1">
    <source>
        <dbReference type="SAM" id="MobiDB-lite"/>
    </source>
</evidence>
<reference evidence="3 4" key="1">
    <citation type="submission" date="2021-06" db="EMBL/GenBank/DDBJ databases">
        <authorList>
            <person name="Palmer J.M."/>
        </authorList>
    </citation>
    <scope>NUCLEOTIDE SEQUENCE [LARGE SCALE GENOMIC DNA]</scope>
    <source>
        <strain evidence="3 4">XC_2019</strain>
        <tissue evidence="3">Muscle</tissue>
    </source>
</reference>
<dbReference type="PANTHER" id="PTHR46001">
    <property type="entry name" value="TIAM (MAMMALIAN TUMOR INVASION AND METASTASIS FACTOR) HOMOLOG"/>
    <property type="match status" value="1"/>
</dbReference>
<name>A0ABV0RF82_9TELE</name>
<accession>A0ABV0RF82</accession>
<comment type="caution">
    <text evidence="3">The sequence shown here is derived from an EMBL/GenBank/DDBJ whole genome shotgun (WGS) entry which is preliminary data.</text>
</comment>
<sequence length="573" mass="64932">MSSSSSSSSSSLSPSPVSALAPAAGIATQRQLSHADKLRKVISELVETEKTYVKDLHCLIEFYLKPLQKESFLTQDELDVLFGNLEEMVEFQLEFLRTLEDGIKLVPDLDRLERVDQFKKVLFSLGGSFLYYADRFKIYSAFCASHTKVPKVLAKAKTDPEFKAFLVERNPRQQHSSTLESYLIKPIQRVLKYPLLLRELYSLTDPDSEEHYHLDVAMKAMNKVASHINEMQKLHEEYGAVFDQLINEQTADNKEVLDLSMGDLLLHSTVVWMNAPASFGKSKKDPELAAFVFKTAVVFVYKNCSKHRKKIGGSHRTSVSEDRDHFRFRHMIATDSLQVRTPASSQATAVCELVHTRSESEGRPEKTFQLCCRSLMKNRIIIDADLVFHGNNNSSDIANFSHHSSYSSSNSPPSHHEPHPSHELQAEDTDRWVEEQFNLGRYEDQCEGIDDRQVKETDILSDDDEYCDSVRSLPAEPDSLEAGVEGLSLHSKEVTLNRKMESKSEIDKSVKVDRTKQRDDSDSFTSCNLSVSRCSKLTPLKQQCAVEGATSNDHNVIWVRRDDFTKGCNSDVF</sequence>
<feature type="domain" description="DH" evidence="2">
    <location>
        <begin position="37"/>
        <end position="231"/>
    </location>
</feature>
<dbReference type="Gene3D" id="1.20.900.10">
    <property type="entry name" value="Dbl homology (DH) domain"/>
    <property type="match status" value="1"/>
</dbReference>
<dbReference type="Pfam" id="PF00621">
    <property type="entry name" value="RhoGEF"/>
    <property type="match status" value="1"/>
</dbReference>
<feature type="compositionally biased region" description="Low complexity" evidence="1">
    <location>
        <begin position="401"/>
        <end position="413"/>
    </location>
</feature>
<organism evidence="3 4">
    <name type="scientific">Xenoophorus captivus</name>
    <dbReference type="NCBI Taxonomy" id="1517983"/>
    <lineage>
        <taxon>Eukaryota</taxon>
        <taxon>Metazoa</taxon>
        <taxon>Chordata</taxon>
        <taxon>Craniata</taxon>
        <taxon>Vertebrata</taxon>
        <taxon>Euteleostomi</taxon>
        <taxon>Actinopterygii</taxon>
        <taxon>Neopterygii</taxon>
        <taxon>Teleostei</taxon>
        <taxon>Neoteleostei</taxon>
        <taxon>Acanthomorphata</taxon>
        <taxon>Ovalentaria</taxon>
        <taxon>Atherinomorphae</taxon>
        <taxon>Cyprinodontiformes</taxon>
        <taxon>Goodeidae</taxon>
        <taxon>Xenoophorus</taxon>
    </lineage>
</organism>
<dbReference type="Gene3D" id="2.30.29.30">
    <property type="entry name" value="Pleckstrin-homology domain (PH domain)/Phosphotyrosine-binding domain (PTB)"/>
    <property type="match status" value="1"/>
</dbReference>
<gene>
    <name evidence="3" type="ORF">XENOCAPTIV_003173</name>
</gene>
<dbReference type="InterPro" id="IPR055230">
    <property type="entry name" value="PH_Tiam1/2"/>
</dbReference>
<evidence type="ECO:0000313" key="4">
    <source>
        <dbReference type="Proteomes" id="UP001434883"/>
    </source>
</evidence>
<dbReference type="Proteomes" id="UP001434883">
    <property type="component" value="Unassembled WGS sequence"/>
</dbReference>
<keyword evidence="4" id="KW-1185">Reference proteome</keyword>
<dbReference type="PROSITE" id="PS50010">
    <property type="entry name" value="DH_2"/>
    <property type="match status" value="1"/>
</dbReference>
<dbReference type="InterPro" id="IPR001331">
    <property type="entry name" value="GDS_CDC24_CS"/>
</dbReference>
<dbReference type="Pfam" id="PF23014">
    <property type="entry name" value="PH_Tiam1"/>
    <property type="match status" value="1"/>
</dbReference>
<feature type="compositionally biased region" description="Basic and acidic residues" evidence="1">
    <location>
        <begin position="414"/>
        <end position="426"/>
    </location>
</feature>
<dbReference type="InterPro" id="IPR011993">
    <property type="entry name" value="PH-like_dom_sf"/>
</dbReference>
<dbReference type="EMBL" id="JAHRIN010043336">
    <property type="protein sequence ID" value="MEQ2206809.1"/>
    <property type="molecule type" value="Genomic_DNA"/>
</dbReference>
<dbReference type="InterPro" id="IPR035899">
    <property type="entry name" value="DBL_dom_sf"/>
</dbReference>
<dbReference type="SUPFAM" id="SSF50729">
    <property type="entry name" value="PH domain-like"/>
    <property type="match status" value="1"/>
</dbReference>
<protein>
    <recommendedName>
        <fullName evidence="2">DH domain-containing protein</fullName>
    </recommendedName>
</protein>
<feature type="region of interest" description="Disordered" evidence="1">
    <location>
        <begin position="501"/>
        <end position="524"/>
    </location>
</feature>
<evidence type="ECO:0000313" key="3">
    <source>
        <dbReference type="EMBL" id="MEQ2206809.1"/>
    </source>
</evidence>
<dbReference type="InterPro" id="IPR043537">
    <property type="entry name" value="Tiam1/Tiam2/Sif"/>
</dbReference>
<proteinExistence type="predicted"/>
<dbReference type="SMART" id="SM00325">
    <property type="entry name" value="RhoGEF"/>
    <property type="match status" value="1"/>
</dbReference>